<dbReference type="AlphaFoldDB" id="A0AA38LW75"/>
<name>A0AA38LW75_9TREE</name>
<gene>
    <name evidence="10" type="ORF">MKK02DRAFT_37064</name>
</gene>
<evidence type="ECO:0000256" key="7">
    <source>
        <dbReference type="RuleBase" id="RU004474"/>
    </source>
</evidence>
<dbReference type="PANTHER" id="PTHR48069">
    <property type="entry name" value="DIHYDROFOLATE REDUCTASE"/>
    <property type="match status" value="1"/>
</dbReference>
<keyword evidence="6" id="KW-0560">Oxidoreductase</keyword>
<accession>A0AA38LW75</accession>
<evidence type="ECO:0000313" key="11">
    <source>
        <dbReference type="Proteomes" id="UP001164286"/>
    </source>
</evidence>
<dbReference type="GO" id="GO:0050661">
    <property type="term" value="F:NADP binding"/>
    <property type="evidence" value="ECO:0007669"/>
    <property type="project" value="InterPro"/>
</dbReference>
<dbReference type="InterPro" id="IPR001796">
    <property type="entry name" value="DHFR_dom"/>
</dbReference>
<evidence type="ECO:0000256" key="2">
    <source>
        <dbReference type="ARBA" id="ARBA00012856"/>
    </source>
</evidence>
<dbReference type="EC" id="1.5.1.3" evidence="2"/>
<dbReference type="InterPro" id="IPR017925">
    <property type="entry name" value="DHFR_CS"/>
</dbReference>
<evidence type="ECO:0000256" key="6">
    <source>
        <dbReference type="ARBA" id="ARBA00023002"/>
    </source>
</evidence>
<dbReference type="PROSITE" id="PS51330">
    <property type="entry name" value="DHFR_2"/>
    <property type="match status" value="1"/>
</dbReference>
<dbReference type="GO" id="GO:0046655">
    <property type="term" value="P:folic acid metabolic process"/>
    <property type="evidence" value="ECO:0007669"/>
    <property type="project" value="TreeGrafter"/>
</dbReference>
<evidence type="ECO:0000256" key="4">
    <source>
        <dbReference type="ARBA" id="ARBA00022563"/>
    </source>
</evidence>
<keyword evidence="11" id="KW-1185">Reference proteome</keyword>
<evidence type="ECO:0000313" key="10">
    <source>
        <dbReference type="EMBL" id="KAI9636241.1"/>
    </source>
</evidence>
<dbReference type="GO" id="GO:0006730">
    <property type="term" value="P:one-carbon metabolic process"/>
    <property type="evidence" value="ECO:0007669"/>
    <property type="project" value="UniProtKB-KW"/>
</dbReference>
<evidence type="ECO:0000256" key="8">
    <source>
        <dbReference type="SAM" id="MobiDB-lite"/>
    </source>
</evidence>
<proteinExistence type="inferred from homology"/>
<comment type="pathway">
    <text evidence="1">Cofactor biosynthesis; tetrahydrofolate biosynthesis; 5,6,7,8-tetrahydrofolate from 7,8-dihydrofolate: step 1/1.</text>
</comment>
<sequence>MSTSARPSVTAIVAATLSNGIGKDGGLPWRLPGEMKYFQKVTVGAHPSAQGGAASTQNAVIMGRKTWESIPTKFRPLANRQNLVVSRKGIDVSSEPSSSSHSSLSEALSSPSSSASQKIFLIGGAQLYSEALTASPPMVDRVLLTRITTDVECDTFLDDFTSRTAENGEEGREGKKVWRIASHKELEEYVGFEVKEGEVEEKEFKYRFEMWVLA</sequence>
<comment type="similarity">
    <text evidence="7">Belongs to the dihydrofolate reductase family.</text>
</comment>
<dbReference type="GO" id="GO:0046654">
    <property type="term" value="P:tetrahydrofolate biosynthetic process"/>
    <property type="evidence" value="ECO:0007669"/>
    <property type="project" value="InterPro"/>
</dbReference>
<dbReference type="GO" id="GO:0046452">
    <property type="term" value="P:dihydrofolate metabolic process"/>
    <property type="evidence" value="ECO:0007669"/>
    <property type="project" value="TreeGrafter"/>
</dbReference>
<dbReference type="GeneID" id="77728756"/>
<dbReference type="Gene3D" id="3.40.430.10">
    <property type="entry name" value="Dihydrofolate Reductase, subunit A"/>
    <property type="match status" value="1"/>
</dbReference>
<organism evidence="10 11">
    <name type="scientific">Dioszegia hungarica</name>
    <dbReference type="NCBI Taxonomy" id="4972"/>
    <lineage>
        <taxon>Eukaryota</taxon>
        <taxon>Fungi</taxon>
        <taxon>Dikarya</taxon>
        <taxon>Basidiomycota</taxon>
        <taxon>Agaricomycotina</taxon>
        <taxon>Tremellomycetes</taxon>
        <taxon>Tremellales</taxon>
        <taxon>Bulleribasidiaceae</taxon>
        <taxon>Dioszegia</taxon>
    </lineage>
</organism>
<keyword evidence="5" id="KW-0521">NADP</keyword>
<dbReference type="PROSITE" id="PS00075">
    <property type="entry name" value="DHFR_1"/>
    <property type="match status" value="1"/>
</dbReference>
<evidence type="ECO:0000259" key="9">
    <source>
        <dbReference type="PROSITE" id="PS51330"/>
    </source>
</evidence>
<reference evidence="10" key="1">
    <citation type="journal article" date="2022" name="G3 (Bethesda)">
        <title>High quality genome of the basidiomycete yeast Dioszegia hungarica PDD-24b-2 isolated from cloud water.</title>
        <authorList>
            <person name="Jarrige D."/>
            <person name="Haridas S."/>
            <person name="Bleykasten-Grosshans C."/>
            <person name="Joly M."/>
            <person name="Nadalig T."/>
            <person name="Sancelme M."/>
            <person name="Vuilleumier S."/>
            <person name="Grigoriev I.V."/>
            <person name="Amato P."/>
            <person name="Bringel F."/>
        </authorList>
    </citation>
    <scope>NUCLEOTIDE SEQUENCE</scope>
    <source>
        <strain evidence="10">PDD-24b-2</strain>
    </source>
</reference>
<feature type="compositionally biased region" description="Low complexity" evidence="8">
    <location>
        <begin position="93"/>
        <end position="110"/>
    </location>
</feature>
<dbReference type="CDD" id="cd00209">
    <property type="entry name" value="DHFR"/>
    <property type="match status" value="1"/>
</dbReference>
<dbReference type="GO" id="GO:0004146">
    <property type="term" value="F:dihydrofolate reductase activity"/>
    <property type="evidence" value="ECO:0007669"/>
    <property type="project" value="UniProtKB-EC"/>
</dbReference>
<feature type="domain" description="DHFR" evidence="9">
    <location>
        <begin position="8"/>
        <end position="213"/>
    </location>
</feature>
<dbReference type="RefSeq" id="XP_052946018.1">
    <property type="nucleotide sequence ID" value="XM_053089551.1"/>
</dbReference>
<evidence type="ECO:0000256" key="5">
    <source>
        <dbReference type="ARBA" id="ARBA00022857"/>
    </source>
</evidence>
<dbReference type="Pfam" id="PF00186">
    <property type="entry name" value="DHFR_1"/>
    <property type="match status" value="1"/>
</dbReference>
<dbReference type="PANTHER" id="PTHR48069:SF3">
    <property type="entry name" value="DIHYDROFOLATE REDUCTASE"/>
    <property type="match status" value="1"/>
</dbReference>
<dbReference type="Proteomes" id="UP001164286">
    <property type="component" value="Unassembled WGS sequence"/>
</dbReference>
<dbReference type="PRINTS" id="PR00070">
    <property type="entry name" value="DHFR"/>
</dbReference>
<dbReference type="InterPro" id="IPR024072">
    <property type="entry name" value="DHFR-like_dom_sf"/>
</dbReference>
<keyword evidence="4" id="KW-0554">One-carbon metabolism</keyword>
<dbReference type="GO" id="GO:0005739">
    <property type="term" value="C:mitochondrion"/>
    <property type="evidence" value="ECO:0007669"/>
    <property type="project" value="TreeGrafter"/>
</dbReference>
<evidence type="ECO:0000256" key="1">
    <source>
        <dbReference type="ARBA" id="ARBA00004903"/>
    </source>
</evidence>
<dbReference type="EMBL" id="JAKWFO010000005">
    <property type="protein sequence ID" value="KAI9636241.1"/>
    <property type="molecule type" value="Genomic_DNA"/>
</dbReference>
<comment type="caution">
    <text evidence="10">The sequence shown here is derived from an EMBL/GenBank/DDBJ whole genome shotgun (WGS) entry which is preliminary data.</text>
</comment>
<feature type="region of interest" description="Disordered" evidence="8">
    <location>
        <begin position="89"/>
        <end position="110"/>
    </location>
</feature>
<protein>
    <recommendedName>
        <fullName evidence="3">Dihydrofolate reductase</fullName>
        <ecNumber evidence="2">1.5.1.3</ecNumber>
    </recommendedName>
</protein>
<evidence type="ECO:0000256" key="3">
    <source>
        <dbReference type="ARBA" id="ARBA00018886"/>
    </source>
</evidence>
<dbReference type="SUPFAM" id="SSF53597">
    <property type="entry name" value="Dihydrofolate reductase-like"/>
    <property type="match status" value="1"/>
</dbReference>
<dbReference type="InterPro" id="IPR012259">
    <property type="entry name" value="DHFR"/>
</dbReference>